<keyword evidence="1" id="KW-0831">Ubiquinone biosynthesis</keyword>
<evidence type="ECO:0000313" key="3">
    <source>
        <dbReference type="EMBL" id="PCJ43741.1"/>
    </source>
</evidence>
<accession>A0A2A5CJQ6</accession>
<evidence type="ECO:0000256" key="1">
    <source>
        <dbReference type="HAMAP-Rule" id="MF_02215"/>
    </source>
</evidence>
<comment type="function">
    <text evidence="1">Required for ubiquinone (coenzyme Q) biosynthesis. Binds hydrophobic ubiquinone biosynthetic intermediates via its SCP2 domain and is essential for the stability of the Ubi complex. May constitute a docking platform where Ubi enzymes assemble and access their SCP2-bound polyprenyl substrates.</text>
</comment>
<comment type="pathway">
    <text evidence="1">Cofactor biosynthesis; ubiquinone biosynthesis.</text>
</comment>
<feature type="domain" description="SCP2" evidence="2">
    <location>
        <begin position="42"/>
        <end position="139"/>
    </location>
</feature>
<dbReference type="UniPathway" id="UPA00232"/>
<dbReference type="PANTHER" id="PTHR38693">
    <property type="entry name" value="UBIQUINONE BIOSYNTHESIS PROTEIN UBIJ"/>
    <property type="match status" value="1"/>
</dbReference>
<comment type="caution">
    <text evidence="3">The sequence shown here is derived from an EMBL/GenBank/DDBJ whole genome shotgun (WGS) entry which is preliminary data.</text>
</comment>
<dbReference type="PANTHER" id="PTHR38693:SF1">
    <property type="entry name" value="UBIQUINONE BIOSYNTHESIS ACCESSORY FACTOR UBIJ"/>
    <property type="match status" value="1"/>
</dbReference>
<dbReference type="Proteomes" id="UP000228987">
    <property type="component" value="Unassembled WGS sequence"/>
</dbReference>
<evidence type="ECO:0000259" key="2">
    <source>
        <dbReference type="Pfam" id="PF02036"/>
    </source>
</evidence>
<comment type="subcellular location">
    <subcellularLocation>
        <location evidence="1">Cytoplasm</location>
    </subcellularLocation>
</comment>
<dbReference type="AlphaFoldDB" id="A0A2A5CJQ6"/>
<keyword evidence="1" id="KW-0963">Cytoplasm</keyword>
<dbReference type="InterPro" id="IPR003033">
    <property type="entry name" value="SCP2_sterol-bd_dom"/>
</dbReference>
<dbReference type="HAMAP" id="MF_02215">
    <property type="entry name" value="UbiJ"/>
    <property type="match status" value="1"/>
</dbReference>
<reference evidence="4" key="1">
    <citation type="submission" date="2017-08" db="EMBL/GenBank/DDBJ databases">
        <title>A dynamic microbial community with high functional redundancy inhabits the cold, oxic subseafloor aquifer.</title>
        <authorList>
            <person name="Tully B.J."/>
            <person name="Wheat C.G."/>
            <person name="Glazer B.T."/>
            <person name="Huber J.A."/>
        </authorList>
    </citation>
    <scope>NUCLEOTIDE SEQUENCE [LARGE SCALE GENOMIC DNA]</scope>
</reference>
<name>A0A2A5CJQ6_9GAMM</name>
<organism evidence="3 4">
    <name type="scientific">SAR86 cluster bacterium</name>
    <dbReference type="NCBI Taxonomy" id="2030880"/>
    <lineage>
        <taxon>Bacteria</taxon>
        <taxon>Pseudomonadati</taxon>
        <taxon>Pseudomonadota</taxon>
        <taxon>Gammaproteobacteria</taxon>
        <taxon>SAR86 cluster</taxon>
    </lineage>
</organism>
<dbReference type="InterPro" id="IPR038989">
    <property type="entry name" value="UbiJ"/>
</dbReference>
<evidence type="ECO:0000313" key="4">
    <source>
        <dbReference type="Proteomes" id="UP000228987"/>
    </source>
</evidence>
<gene>
    <name evidence="1" type="primary">ubiJ</name>
    <name evidence="3" type="ORF">COA71_02400</name>
</gene>
<dbReference type="GO" id="GO:0005737">
    <property type="term" value="C:cytoplasm"/>
    <property type="evidence" value="ECO:0007669"/>
    <property type="project" value="UniProtKB-SubCell"/>
</dbReference>
<comment type="similarity">
    <text evidence="1">Belongs to the UbiJ family.</text>
</comment>
<dbReference type="EMBL" id="NVWI01000001">
    <property type="protein sequence ID" value="PCJ43741.1"/>
    <property type="molecule type" value="Genomic_DNA"/>
</dbReference>
<dbReference type="GO" id="GO:0006744">
    <property type="term" value="P:ubiquinone biosynthetic process"/>
    <property type="evidence" value="ECO:0007669"/>
    <property type="project" value="UniProtKB-UniRule"/>
</dbReference>
<protein>
    <recommendedName>
        <fullName evidence="1">Ubiquinone biosynthesis accessory factor UbiJ</fullName>
    </recommendedName>
</protein>
<dbReference type="Pfam" id="PF02036">
    <property type="entry name" value="SCP2"/>
    <property type="match status" value="1"/>
</dbReference>
<proteinExistence type="inferred from homology"/>
<sequence>MQVFNDANTMMSWMVSAPSILAIKMPLKLLISTALSRVEAFLNKTLMLDSMSKKKLTKLHGKIFSIKCTAPEYSIFITVLEEGFLLSTVIADEADAEISGSANELLKLLFAKEKGNIIRNNNIRLKGDATSIQELQTILFELDIDWEYQLSKFIGDIPTQTFSDGLDLLKNFLNKSVASLKTDIDEYIHEEVKIVPTAYELEDFYHRIDALRLRLDRSHAKLTKLEI</sequence>